<accession>A0A074VKD7</accession>
<dbReference type="RefSeq" id="XP_040875105.1">
    <property type="nucleotide sequence ID" value="XM_041023717.1"/>
</dbReference>
<keyword evidence="1" id="KW-1133">Transmembrane helix</keyword>
<feature type="transmembrane region" description="Helical" evidence="1">
    <location>
        <begin position="7"/>
        <end position="27"/>
    </location>
</feature>
<dbReference type="EMBL" id="KL584860">
    <property type="protein sequence ID" value="KEQ58082.1"/>
    <property type="molecule type" value="Genomic_DNA"/>
</dbReference>
<proteinExistence type="predicted"/>
<sequence>MRLIPNYFLRTSVGLLLLQSFLAWLWLQLDKLPLSSTLNLVVGTSISMVVNTLKNTLDDNLGFVLPWDTPYFLPMILDEYIIKTMPELAVLLGESPCSKRVVRTHSETGVCEPALAYACSQHAVEFEAGTLGLEFLRACYQDYGISATLARKHHEKCHPTEKQTSIMGRRACARAKEQMERDKEICFYIPPLIDCTMEYERWEDIGRVIKPDGLNSSERIDRGVCDKRMPGDTYINHRFRGYTLVTKLREP</sequence>
<organism evidence="2 3">
    <name type="scientific">Aureobasidium melanogenum (strain CBS 110374)</name>
    <name type="common">Aureobasidium pullulans var. melanogenum</name>
    <dbReference type="NCBI Taxonomy" id="1043003"/>
    <lineage>
        <taxon>Eukaryota</taxon>
        <taxon>Fungi</taxon>
        <taxon>Dikarya</taxon>
        <taxon>Ascomycota</taxon>
        <taxon>Pezizomycotina</taxon>
        <taxon>Dothideomycetes</taxon>
        <taxon>Dothideomycetidae</taxon>
        <taxon>Dothideales</taxon>
        <taxon>Saccotheciaceae</taxon>
        <taxon>Aureobasidium</taxon>
    </lineage>
</organism>
<dbReference type="AlphaFoldDB" id="A0A074VKD7"/>
<evidence type="ECO:0000313" key="3">
    <source>
        <dbReference type="Proteomes" id="UP000030672"/>
    </source>
</evidence>
<gene>
    <name evidence="2" type="ORF">M437DRAFT_60235</name>
</gene>
<keyword evidence="1" id="KW-0472">Membrane</keyword>
<protein>
    <submittedName>
        <fullName evidence="2">Uncharacterized protein</fullName>
    </submittedName>
</protein>
<dbReference type="Proteomes" id="UP000030672">
    <property type="component" value="Unassembled WGS sequence"/>
</dbReference>
<name>A0A074VKD7_AURM1</name>
<reference evidence="2 3" key="1">
    <citation type="journal article" date="2014" name="BMC Genomics">
        <title>Genome sequencing of four Aureobasidium pullulans varieties: biotechnological potential, stress tolerance, and description of new species.</title>
        <authorList>
            <person name="Gostin Ar C."/>
            <person name="Ohm R.A."/>
            <person name="Kogej T."/>
            <person name="Sonjak S."/>
            <person name="Turk M."/>
            <person name="Zajc J."/>
            <person name="Zalar P."/>
            <person name="Grube M."/>
            <person name="Sun H."/>
            <person name="Han J."/>
            <person name="Sharma A."/>
            <person name="Chiniquy J."/>
            <person name="Ngan C.Y."/>
            <person name="Lipzen A."/>
            <person name="Barry K."/>
            <person name="Grigoriev I.V."/>
            <person name="Gunde-Cimerman N."/>
        </authorList>
    </citation>
    <scope>NUCLEOTIDE SEQUENCE [LARGE SCALE GENOMIC DNA]</scope>
    <source>
        <strain evidence="2 3">CBS 110374</strain>
    </source>
</reference>
<dbReference type="HOGENOM" id="CLU_1199592_0_0_1"/>
<evidence type="ECO:0000256" key="1">
    <source>
        <dbReference type="SAM" id="Phobius"/>
    </source>
</evidence>
<dbReference type="GeneID" id="63917090"/>
<keyword evidence="1" id="KW-0812">Transmembrane</keyword>
<evidence type="ECO:0000313" key="2">
    <source>
        <dbReference type="EMBL" id="KEQ58082.1"/>
    </source>
</evidence>
<keyword evidence="3" id="KW-1185">Reference proteome</keyword>